<feature type="compositionally biased region" description="Basic and acidic residues" evidence="1">
    <location>
        <begin position="637"/>
        <end position="657"/>
    </location>
</feature>
<feature type="compositionally biased region" description="Low complexity" evidence="1">
    <location>
        <begin position="435"/>
        <end position="444"/>
    </location>
</feature>
<proteinExistence type="predicted"/>
<feature type="compositionally biased region" description="Basic and acidic residues" evidence="1">
    <location>
        <begin position="684"/>
        <end position="693"/>
    </location>
</feature>
<dbReference type="OrthoDB" id="277587at2759"/>
<evidence type="ECO:0000313" key="3">
    <source>
        <dbReference type="Proteomes" id="UP000015354"/>
    </source>
</evidence>
<evidence type="ECO:0000256" key="1">
    <source>
        <dbReference type="SAM" id="MobiDB-lite"/>
    </source>
</evidence>
<reference evidence="2 3" key="1">
    <citation type="journal article" date="2013" name="PLoS ONE">
        <title>Predicting the Proteins of Angomonas deanei, Strigomonas culicis and Their Respective Endosymbionts Reveals New Aspects of the Trypanosomatidae Family.</title>
        <authorList>
            <person name="Motta M.C."/>
            <person name="Martins A.C."/>
            <person name="de Souza S.S."/>
            <person name="Catta-Preta C.M."/>
            <person name="Silva R."/>
            <person name="Klein C.C."/>
            <person name="de Almeida L.G."/>
            <person name="de Lima Cunha O."/>
            <person name="Ciapina L.P."/>
            <person name="Brocchi M."/>
            <person name="Colabardini A.C."/>
            <person name="de Araujo Lima B."/>
            <person name="Machado C.R."/>
            <person name="de Almeida Soares C.M."/>
            <person name="Probst C.M."/>
            <person name="de Menezes C.B."/>
            <person name="Thompson C.E."/>
            <person name="Bartholomeu D.C."/>
            <person name="Gradia D.F."/>
            <person name="Pavoni D.P."/>
            <person name="Grisard E.C."/>
            <person name="Fantinatti-Garboggini F."/>
            <person name="Marchini F.K."/>
            <person name="Rodrigues-Luiz G.F."/>
            <person name="Wagner G."/>
            <person name="Goldman G.H."/>
            <person name="Fietto J.L."/>
            <person name="Elias M.C."/>
            <person name="Goldman M.H."/>
            <person name="Sagot M.F."/>
            <person name="Pereira M."/>
            <person name="Stoco P.H."/>
            <person name="de Mendonca-Neto R.P."/>
            <person name="Teixeira S.M."/>
            <person name="Maciel T.E."/>
            <person name="de Oliveira Mendes T.A."/>
            <person name="Urmenyi T.P."/>
            <person name="de Souza W."/>
            <person name="Schenkman S."/>
            <person name="de Vasconcelos A.T."/>
        </authorList>
    </citation>
    <scope>NUCLEOTIDE SEQUENCE [LARGE SCALE GENOMIC DNA]</scope>
</reference>
<dbReference type="EMBL" id="ATMH01009341">
    <property type="protein sequence ID" value="EPY19674.1"/>
    <property type="molecule type" value="Genomic_DNA"/>
</dbReference>
<sequence>MSSSLLDAFPDEGDVLCTSFFTSPDVSEKNWANLGRLAETDDITFWTVISRHERIGALIANCTHVIDLAHSTASTSARRAVRREHELSLMLILMRIATTTDICIKRFVRSGDLARRVGEVLPLKVLLPASVTMLRRSGATASIVLTALCIMNPAYLSRFPVHLSEFYDHVERIASRCTAEMKRGRFQRLAGDMLPLIEQCYRVTKQLWAFVQAVPFVADYVPLPKVLRALRVVVDVVSPCLQHFIIVSDVLKNRRDVLSRANSMMINAALNAASVLILYRTFQTPRGRACCCPQVCQSTYEQLTSFVLQYTKGIPFIVVTNWKSTIQRLMHQLCPPDESEESSRVGIVLRQLMEPIENSRDFSELFAELRPRFFELLLIDLVRQRFHIDTLLVQQFLTSDEAARLGASEDIITRALAGLDMADDVATRAGGGVSPPTQAARQPSATPPPRAASAAPDDPHVTMVLDVFPFYNPLGVRAALNFYKNDVEQFILEASIENLPPHLVSQLNAASAAEPQQAAETAVEEAAAAELAAPVQRRDAKNAHLQTSDYDTTITDELLQFYLGKDLYDAMTGSEDDLDFGDEEELQYRTVPQDGDHNSYAHDGLAAAFQVDDDMKERIRLLNEIMYEDEFDDGQLEDVKGAGEDDEDLREKEERAVVHRTVGPAAEDARAGHPTQPAGIKRPTRSDYDDKRFHEKRAKQRTTHIKEMKAAGDANPGDKNNNNNNNSNAHTKSGSGKGGGARGHDDGKTHKHAQPSGDRDAAPAYTKKRR</sequence>
<dbReference type="Proteomes" id="UP000015354">
    <property type="component" value="Unassembled WGS sequence"/>
</dbReference>
<dbReference type="AlphaFoldDB" id="S9TSY0"/>
<feature type="region of interest" description="Disordered" evidence="1">
    <location>
        <begin position="427"/>
        <end position="457"/>
    </location>
</feature>
<accession>S9TSY0</accession>
<name>S9TSY0_9TRYP</name>
<protein>
    <recommendedName>
        <fullName evidence="4">CUE domain-containing protein</fullName>
    </recommendedName>
</protein>
<feature type="region of interest" description="Disordered" evidence="1">
    <location>
        <begin position="633"/>
        <end position="770"/>
    </location>
</feature>
<evidence type="ECO:0008006" key="4">
    <source>
        <dbReference type="Google" id="ProtNLM"/>
    </source>
</evidence>
<gene>
    <name evidence="2" type="ORF">STCU_09341</name>
</gene>
<keyword evidence="3" id="KW-1185">Reference proteome</keyword>
<feature type="compositionally biased region" description="Low complexity" evidence="1">
    <location>
        <begin position="720"/>
        <end position="734"/>
    </location>
</feature>
<comment type="caution">
    <text evidence="2">The sequence shown here is derived from an EMBL/GenBank/DDBJ whole genome shotgun (WGS) entry which is preliminary data.</text>
</comment>
<feature type="compositionally biased region" description="Basic residues" evidence="1">
    <location>
        <begin position="694"/>
        <end position="703"/>
    </location>
</feature>
<evidence type="ECO:0000313" key="2">
    <source>
        <dbReference type="EMBL" id="EPY19674.1"/>
    </source>
</evidence>
<organism evidence="2 3">
    <name type="scientific">Strigomonas culicis</name>
    <dbReference type="NCBI Taxonomy" id="28005"/>
    <lineage>
        <taxon>Eukaryota</taxon>
        <taxon>Discoba</taxon>
        <taxon>Euglenozoa</taxon>
        <taxon>Kinetoplastea</taxon>
        <taxon>Metakinetoplastina</taxon>
        <taxon>Trypanosomatida</taxon>
        <taxon>Trypanosomatidae</taxon>
        <taxon>Strigomonadinae</taxon>
        <taxon>Strigomonas</taxon>
    </lineage>
</organism>